<evidence type="ECO:0008006" key="4">
    <source>
        <dbReference type="Google" id="ProtNLM"/>
    </source>
</evidence>
<sequence>MPRNRLEHALAALILTGVAYAAWHLASAGFLPVPFFVDNADTYMDWFNTAWWSRDRGTYDVWRSIYPPLSFLFLRMFGIDRCYAGDALAARDCDGLGVAALWAFWLIDLWLIARIYARTDRATALPRTIALGFGLPMLFGLERGNLAIVCLAPFMLAFGPLVRAAWQRWLAAAVAINFKPYLIVAIMPALLRRKWRWFEGALIATAIVYAISWGLFGRGTPAEIATNSILFAQAIKPVVAWKDALAGGSYNVLASVLAGPLPVSSAIGSDAVARAAVAIPVAIHTAQALIALAALMAWLRPGAIPAHRMTALAIAFALITNEAGLYALIFFLYLLFLERWSGIGRIVALVCGYLICLPFDLWITPLYPIVQQSWLGGAAVTVDDALTLGPLVRPGLVIVASIALSLSTIAAAWRALIADRPHRLPMLALA</sequence>
<organism evidence="2 3">
    <name type="scientific">Sphingomonas immobilis</name>
    <dbReference type="NCBI Taxonomy" id="3063997"/>
    <lineage>
        <taxon>Bacteria</taxon>
        <taxon>Pseudomonadati</taxon>
        <taxon>Pseudomonadota</taxon>
        <taxon>Alphaproteobacteria</taxon>
        <taxon>Sphingomonadales</taxon>
        <taxon>Sphingomonadaceae</taxon>
        <taxon>Sphingomonas</taxon>
    </lineage>
</organism>
<feature type="transmembrane region" description="Helical" evidence="1">
    <location>
        <begin position="197"/>
        <end position="216"/>
    </location>
</feature>
<name>A0ABT9A3S3_9SPHN</name>
<accession>A0ABT9A3S3</accession>
<feature type="transmembrane region" description="Helical" evidence="1">
    <location>
        <begin position="129"/>
        <end position="157"/>
    </location>
</feature>
<feature type="transmembrane region" description="Helical" evidence="1">
    <location>
        <begin position="343"/>
        <end position="363"/>
    </location>
</feature>
<feature type="transmembrane region" description="Helical" evidence="1">
    <location>
        <begin position="311"/>
        <end position="336"/>
    </location>
</feature>
<protein>
    <recommendedName>
        <fullName evidence="4">DUF2029 domain-containing protein</fullName>
    </recommendedName>
</protein>
<evidence type="ECO:0000313" key="3">
    <source>
        <dbReference type="Proteomes" id="UP001176468"/>
    </source>
</evidence>
<dbReference type="RefSeq" id="WP_304562442.1">
    <property type="nucleotide sequence ID" value="NZ_JAUQSZ010000012.1"/>
</dbReference>
<dbReference type="EMBL" id="JAUQSZ010000012">
    <property type="protein sequence ID" value="MDO7843994.1"/>
    <property type="molecule type" value="Genomic_DNA"/>
</dbReference>
<keyword evidence="1" id="KW-0472">Membrane</keyword>
<reference evidence="2" key="1">
    <citation type="submission" date="2023-07" db="EMBL/GenBank/DDBJ databases">
        <authorList>
            <person name="Kim M.K."/>
        </authorList>
    </citation>
    <scope>NUCLEOTIDE SEQUENCE</scope>
    <source>
        <strain evidence="2">CA1-15</strain>
    </source>
</reference>
<evidence type="ECO:0000313" key="2">
    <source>
        <dbReference type="EMBL" id="MDO7843994.1"/>
    </source>
</evidence>
<feature type="transmembrane region" description="Helical" evidence="1">
    <location>
        <begin position="396"/>
        <end position="417"/>
    </location>
</feature>
<evidence type="ECO:0000256" key="1">
    <source>
        <dbReference type="SAM" id="Phobius"/>
    </source>
</evidence>
<dbReference type="Proteomes" id="UP001176468">
    <property type="component" value="Unassembled WGS sequence"/>
</dbReference>
<gene>
    <name evidence="2" type="ORF">Q5H94_16825</name>
</gene>
<proteinExistence type="predicted"/>
<keyword evidence="3" id="KW-1185">Reference proteome</keyword>
<feature type="transmembrane region" description="Helical" evidence="1">
    <location>
        <begin position="169"/>
        <end position="190"/>
    </location>
</feature>
<feature type="transmembrane region" description="Helical" evidence="1">
    <location>
        <begin position="275"/>
        <end position="299"/>
    </location>
</feature>
<keyword evidence="1" id="KW-0812">Transmembrane</keyword>
<comment type="caution">
    <text evidence="2">The sequence shown here is derived from an EMBL/GenBank/DDBJ whole genome shotgun (WGS) entry which is preliminary data.</text>
</comment>
<feature type="transmembrane region" description="Helical" evidence="1">
    <location>
        <begin position="96"/>
        <end position="117"/>
    </location>
</feature>
<keyword evidence="1" id="KW-1133">Transmembrane helix</keyword>